<gene>
    <name evidence="2" type="ORF">PCA31118_02269</name>
</gene>
<proteinExistence type="predicted"/>
<reference evidence="2 3" key="1">
    <citation type="submission" date="2019-08" db="EMBL/GenBank/DDBJ databases">
        <authorList>
            <person name="Peeters C."/>
        </authorList>
    </citation>
    <scope>NUCLEOTIDE SEQUENCE [LARGE SCALE GENOMIC DNA]</scope>
    <source>
        <strain evidence="2 3">LMG 31118</strain>
    </source>
</reference>
<evidence type="ECO:0000313" key="3">
    <source>
        <dbReference type="Proteomes" id="UP000414136"/>
    </source>
</evidence>
<feature type="compositionally biased region" description="Low complexity" evidence="1">
    <location>
        <begin position="22"/>
        <end position="44"/>
    </location>
</feature>
<feature type="region of interest" description="Disordered" evidence="1">
    <location>
        <begin position="1"/>
        <end position="82"/>
    </location>
</feature>
<name>A0A5E4ZZ02_9BURK</name>
<dbReference type="AlphaFoldDB" id="A0A5E4ZZ02"/>
<accession>A0A5E4ZZ02</accession>
<organism evidence="2 3">
    <name type="scientific">Pandoraea captiosa</name>
    <dbReference type="NCBI Taxonomy" id="2508302"/>
    <lineage>
        <taxon>Bacteria</taxon>
        <taxon>Pseudomonadati</taxon>
        <taxon>Pseudomonadota</taxon>
        <taxon>Betaproteobacteria</taxon>
        <taxon>Burkholderiales</taxon>
        <taxon>Burkholderiaceae</taxon>
        <taxon>Pandoraea</taxon>
    </lineage>
</organism>
<protein>
    <submittedName>
        <fullName evidence="2">Uncharacterized protein</fullName>
    </submittedName>
</protein>
<dbReference type="Proteomes" id="UP000414136">
    <property type="component" value="Unassembled WGS sequence"/>
</dbReference>
<keyword evidence="3" id="KW-1185">Reference proteome</keyword>
<sequence>MPSHSSNAPSMPFPFLPVVIESPTSPQSSRSSRGTPPSGPASSSVTPDIGQTSSRSGDGRAKARAGRRGAVSEAAQPPGMDAQAGVALRAEVVRRVSPDGLTVLGGIVR</sequence>
<evidence type="ECO:0000256" key="1">
    <source>
        <dbReference type="SAM" id="MobiDB-lite"/>
    </source>
</evidence>
<evidence type="ECO:0000313" key="2">
    <source>
        <dbReference type="EMBL" id="VVE66554.1"/>
    </source>
</evidence>
<dbReference type="EMBL" id="CABPSQ010000003">
    <property type="protein sequence ID" value="VVE66554.1"/>
    <property type="molecule type" value="Genomic_DNA"/>
</dbReference>